<sequence>KEYYIIIAKFSDNYDEDYEEIIDNDDYEIIDDINNKEDDKEDANLDNNDKGY</sequence>
<name>A0ACA9MCS8_9GLOM</name>
<evidence type="ECO:0000313" key="2">
    <source>
        <dbReference type="Proteomes" id="UP000789366"/>
    </source>
</evidence>
<proteinExistence type="predicted"/>
<feature type="non-terminal residue" evidence="1">
    <location>
        <position position="1"/>
    </location>
</feature>
<reference evidence="1" key="1">
    <citation type="submission" date="2021-06" db="EMBL/GenBank/DDBJ databases">
        <authorList>
            <person name="Kallberg Y."/>
            <person name="Tangrot J."/>
            <person name="Rosling A."/>
        </authorList>
    </citation>
    <scope>NUCLEOTIDE SEQUENCE</scope>
    <source>
        <strain evidence="1">28 12/20/2015</strain>
    </source>
</reference>
<comment type="caution">
    <text evidence="1">The sequence shown here is derived from an EMBL/GenBank/DDBJ whole genome shotgun (WGS) entry which is preliminary data.</text>
</comment>
<dbReference type="Proteomes" id="UP000789366">
    <property type="component" value="Unassembled WGS sequence"/>
</dbReference>
<evidence type="ECO:0000313" key="1">
    <source>
        <dbReference type="EMBL" id="CAG8584346.1"/>
    </source>
</evidence>
<accession>A0ACA9MCS8</accession>
<organism evidence="1 2">
    <name type="scientific">Cetraspora pellucida</name>
    <dbReference type="NCBI Taxonomy" id="1433469"/>
    <lineage>
        <taxon>Eukaryota</taxon>
        <taxon>Fungi</taxon>
        <taxon>Fungi incertae sedis</taxon>
        <taxon>Mucoromycota</taxon>
        <taxon>Glomeromycotina</taxon>
        <taxon>Glomeromycetes</taxon>
        <taxon>Diversisporales</taxon>
        <taxon>Gigasporaceae</taxon>
        <taxon>Cetraspora</taxon>
    </lineage>
</organism>
<gene>
    <name evidence="1" type="ORF">SPELUC_LOCUS6494</name>
</gene>
<keyword evidence="2" id="KW-1185">Reference proteome</keyword>
<dbReference type="EMBL" id="CAJVPW010007702">
    <property type="protein sequence ID" value="CAG8584346.1"/>
    <property type="molecule type" value="Genomic_DNA"/>
</dbReference>
<protein>
    <submittedName>
        <fullName evidence="1">8242_t:CDS:1</fullName>
    </submittedName>
</protein>